<dbReference type="EMBL" id="NSIT01000095">
    <property type="protein sequence ID" value="PJE79104.1"/>
    <property type="molecule type" value="Genomic_DNA"/>
</dbReference>
<gene>
    <name evidence="2" type="ORF">CI610_01931</name>
</gene>
<feature type="domain" description="DUF58" evidence="1">
    <location>
        <begin position="50"/>
        <end position="271"/>
    </location>
</feature>
<evidence type="ECO:0000259" key="1">
    <source>
        <dbReference type="Pfam" id="PF01882"/>
    </source>
</evidence>
<dbReference type="InterPro" id="IPR036465">
    <property type="entry name" value="vWFA_dom_sf"/>
</dbReference>
<dbReference type="InterPro" id="IPR002881">
    <property type="entry name" value="DUF58"/>
</dbReference>
<dbReference type="SUPFAM" id="SSF53300">
    <property type="entry name" value="vWA-like"/>
    <property type="match status" value="1"/>
</dbReference>
<dbReference type="Pfam" id="PF01882">
    <property type="entry name" value="DUF58"/>
    <property type="match status" value="1"/>
</dbReference>
<evidence type="ECO:0000313" key="2">
    <source>
        <dbReference type="EMBL" id="PJE79104.1"/>
    </source>
</evidence>
<comment type="caution">
    <text evidence="2">The sequence shown here is derived from an EMBL/GenBank/DDBJ whole genome shotgun (WGS) entry which is preliminary data.</text>
</comment>
<dbReference type="AlphaFoldDB" id="A0A2H9T7C3"/>
<reference evidence="2" key="1">
    <citation type="journal article" date="2017" name="Appl. Environ. Microbiol.">
        <title>Molecular characterization of an Endozoicomonas-like organism causing infection in king scallop Pecten maximus L.</title>
        <authorList>
            <person name="Cano I."/>
            <person name="van Aerle R."/>
            <person name="Ross S."/>
            <person name="Verner-Jeffreys D.W."/>
            <person name="Paley R.K."/>
            <person name="Rimmer G."/>
            <person name="Ryder D."/>
            <person name="Hooper P."/>
            <person name="Stone D."/>
            <person name="Feist S.W."/>
        </authorList>
    </citation>
    <scope>NUCLEOTIDE SEQUENCE</scope>
</reference>
<name>A0A2H9T7C3_9ZZZZ</name>
<accession>A0A2H9T7C3</accession>
<proteinExistence type="predicted"/>
<dbReference type="PANTHER" id="PTHR33608:SF12">
    <property type="entry name" value="DUF58 DOMAIN-CONTAINING PROTEIN"/>
    <property type="match status" value="1"/>
</dbReference>
<organism evidence="2">
    <name type="scientific">invertebrate metagenome</name>
    <dbReference type="NCBI Taxonomy" id="1711999"/>
    <lineage>
        <taxon>unclassified sequences</taxon>
        <taxon>metagenomes</taxon>
        <taxon>organismal metagenomes</taxon>
    </lineage>
</organism>
<protein>
    <recommendedName>
        <fullName evidence="1">DUF58 domain-containing protein</fullName>
    </recommendedName>
</protein>
<sequence>MSGAYSTLDDLVALRFQAKQLGALSRNSSTCQFAGNGKSPFKGRGIDFEEVRIYQPGDDIRAIDWRVTARRSKPHTKIFKEERERPVLVVVDQSLSLFFGSQLNFKSVTVAEAACLLIWATLFQGDRIGGLIFNDHDICEIRPKRSKKTAMQLIHHILSLNNNLSVHNKPTTITTDYLAKSLRHTRRIALPGTKIFILSDFAHIDDDANRQLAQLSKHCEVMALQVLDPMESELPPPGLYTITNGIHRHSINTSNTTFRQTYKHQAEQQQASLRSQFMRYKIKQIHLWTHTQTTDQLVIPGGISGQIKPKDVHH</sequence>
<dbReference type="PANTHER" id="PTHR33608">
    <property type="entry name" value="BLL2464 PROTEIN"/>
    <property type="match status" value="1"/>
</dbReference>